<protein>
    <submittedName>
        <fullName evidence="1">Uncharacterized protein</fullName>
    </submittedName>
</protein>
<gene>
    <name evidence="1" type="ORF">DGI_2393</name>
</gene>
<dbReference type="HOGENOM" id="CLU_2478256_0_0_7"/>
<name>T2GE27_MEGG1</name>
<evidence type="ECO:0000313" key="2">
    <source>
        <dbReference type="Proteomes" id="UP000016587"/>
    </source>
</evidence>
<keyword evidence="2" id="KW-1185">Reference proteome</keyword>
<organism evidence="1 2">
    <name type="scientific">Megalodesulfovibrio gigas (strain ATCC 19364 / DSM 1382 / NCIMB 9332 / VKM B-1759)</name>
    <name type="common">Desulfovibrio gigas</name>
    <dbReference type="NCBI Taxonomy" id="1121448"/>
    <lineage>
        <taxon>Bacteria</taxon>
        <taxon>Pseudomonadati</taxon>
        <taxon>Thermodesulfobacteriota</taxon>
        <taxon>Desulfovibrionia</taxon>
        <taxon>Desulfovibrionales</taxon>
        <taxon>Desulfovibrionaceae</taxon>
        <taxon>Megalodesulfovibrio</taxon>
    </lineage>
</organism>
<evidence type="ECO:0000313" key="1">
    <source>
        <dbReference type="EMBL" id="AGW14142.1"/>
    </source>
</evidence>
<dbReference type="RefSeq" id="WP_021761123.1">
    <property type="nucleotide sequence ID" value="NC_022444.1"/>
</dbReference>
<reference evidence="2" key="2">
    <citation type="submission" date="2013-07" db="EMBL/GenBank/DDBJ databases">
        <authorList>
            <person name="Morais-Silva F.O."/>
            <person name="Rezende A.M."/>
            <person name="Pimentel C."/>
            <person name="Resende D.M."/>
            <person name="Santos C.I."/>
            <person name="Clemente C."/>
            <person name="de Oliveira L.M."/>
            <person name="da Silva S.M."/>
            <person name="Costa D.A."/>
            <person name="Varela-Raposo A."/>
            <person name="Horacio E.C.A."/>
            <person name="Matos M."/>
            <person name="Flores O."/>
            <person name="Ruiz J.C."/>
            <person name="Rodrigues-Pousada C."/>
        </authorList>
    </citation>
    <scope>NUCLEOTIDE SEQUENCE [LARGE SCALE GENOMIC DNA]</scope>
    <source>
        <strain evidence="2">ATCC 19364 / DSM 1382 / NCIMB 9332 / VKM B-1759</strain>
    </source>
</reference>
<dbReference type="EMBL" id="CP006585">
    <property type="protein sequence ID" value="AGW14142.1"/>
    <property type="molecule type" value="Genomic_DNA"/>
</dbReference>
<dbReference type="PATRIC" id="fig|1121448.10.peg.2346"/>
<dbReference type="AlphaFoldDB" id="T2GE27"/>
<dbReference type="Proteomes" id="UP000016587">
    <property type="component" value="Chromosome"/>
</dbReference>
<reference evidence="1 2" key="1">
    <citation type="journal article" date="2013" name="J. Bacteriol.">
        <title>Roles of HynAB and Ech, the only two hydrogenases found in the model sulfate reducer Desulfovibrio gigas.</title>
        <authorList>
            <person name="Morais-Silva F.O."/>
            <person name="Santos C.I."/>
            <person name="Rodrigues R."/>
            <person name="Pereira I.A."/>
            <person name="Rodrigues-Pousada C."/>
        </authorList>
    </citation>
    <scope>NUCLEOTIDE SEQUENCE [LARGE SCALE GENOMIC DNA]</scope>
    <source>
        <strain evidence="2">ATCC 19364 / DSM 1382 / NCIMB 9332 / VKM B-1759</strain>
    </source>
</reference>
<proteinExistence type="predicted"/>
<accession>T2GE27</accession>
<sequence length="87" mass="9328">MKPGLRQYASILTSSSAASGWLALHEAEDVPPPARTWPCRCCGVHSANRLHCPDCLSRLTRRGGLDASLEAVHDGGDTLLDDMEVAL</sequence>
<dbReference type="STRING" id="1121448.DGI_2393"/>
<dbReference type="KEGG" id="dgg:DGI_2393"/>